<evidence type="ECO:0008006" key="3">
    <source>
        <dbReference type="Google" id="ProtNLM"/>
    </source>
</evidence>
<dbReference type="InterPro" id="IPR036047">
    <property type="entry name" value="F-box-like_dom_sf"/>
</dbReference>
<organism evidence="1 2">
    <name type="scientific">Ceratopteris richardii</name>
    <name type="common">Triangle waterfern</name>
    <dbReference type="NCBI Taxonomy" id="49495"/>
    <lineage>
        <taxon>Eukaryota</taxon>
        <taxon>Viridiplantae</taxon>
        <taxon>Streptophyta</taxon>
        <taxon>Embryophyta</taxon>
        <taxon>Tracheophyta</taxon>
        <taxon>Polypodiopsida</taxon>
        <taxon>Polypodiidae</taxon>
        <taxon>Polypodiales</taxon>
        <taxon>Pteridineae</taxon>
        <taxon>Pteridaceae</taxon>
        <taxon>Parkerioideae</taxon>
        <taxon>Ceratopteris</taxon>
    </lineage>
</organism>
<name>A0A8T2RQV2_CERRI</name>
<dbReference type="PANTHER" id="PTHR33736:SF12">
    <property type="entry name" value="F-BOX DOMAIN-CONTAINING PROTEIN"/>
    <property type="match status" value="1"/>
</dbReference>
<evidence type="ECO:0000313" key="1">
    <source>
        <dbReference type="EMBL" id="KAH7297823.1"/>
    </source>
</evidence>
<comment type="caution">
    <text evidence="1">The sequence shown here is derived from an EMBL/GenBank/DDBJ whole genome shotgun (WGS) entry which is preliminary data.</text>
</comment>
<reference evidence="1" key="1">
    <citation type="submission" date="2021-08" db="EMBL/GenBank/DDBJ databases">
        <title>WGS assembly of Ceratopteris richardii.</title>
        <authorList>
            <person name="Marchant D.B."/>
            <person name="Chen G."/>
            <person name="Jenkins J."/>
            <person name="Shu S."/>
            <person name="Leebens-Mack J."/>
            <person name="Grimwood J."/>
            <person name="Schmutz J."/>
            <person name="Soltis P."/>
            <person name="Soltis D."/>
            <person name="Chen Z.-H."/>
        </authorList>
    </citation>
    <scope>NUCLEOTIDE SEQUENCE</scope>
    <source>
        <strain evidence="1">Whitten #5841</strain>
        <tissue evidence="1">Leaf</tissue>
    </source>
</reference>
<accession>A0A8T2RQV2</accession>
<dbReference type="AlphaFoldDB" id="A0A8T2RQV2"/>
<protein>
    <recommendedName>
        <fullName evidence="3">F-box protein</fullName>
    </recommendedName>
</protein>
<evidence type="ECO:0000313" key="2">
    <source>
        <dbReference type="Proteomes" id="UP000825935"/>
    </source>
</evidence>
<dbReference type="PANTHER" id="PTHR33736">
    <property type="entry name" value="F-BOX PROTEIN-RELATED"/>
    <property type="match status" value="1"/>
</dbReference>
<sequence>MGDLVLDDEDEDAEVIINTDVLHEVLCRVDGVTLARAACAGSLLNSVSSSEKIWERVCNQHWPSTRDPEVKAIIASLGGFRKFYGACIPLIVNKECSVFDTSDTAIRDSMEWFDDEQDMVEELLDTSLNDFIFIVDLIFRDRPIISQVLHGIPGTGAVHGWFSNCPFRIDLINQCYEEGETEDLSEMAACTDRNAMIIDGLPLVLSIEKERKDGHVWKALCEDINLSWILINKKTKQMANLASWRPLGGQRHWPGDKDFLVLFGSVLPAHRLLASRVVQCSVVLKCRLLLNSDRVEKGERTSSLMVTELSMQLEDMAGMPLKGLHSLLVLKEVLGSSKSMNHPNVLKVYGQYVKAQSELKDRKHRIGGHVDVAEFHEEQSDQRYTISFETTLKNSKLVELF</sequence>
<keyword evidence="2" id="KW-1185">Reference proteome</keyword>
<dbReference type="OMA" id="ILWENVC"/>
<proteinExistence type="predicted"/>
<dbReference type="OrthoDB" id="1907273at2759"/>
<dbReference type="EMBL" id="CM035430">
    <property type="protein sequence ID" value="KAH7297823.1"/>
    <property type="molecule type" value="Genomic_DNA"/>
</dbReference>
<dbReference type="SUPFAM" id="SSF81383">
    <property type="entry name" value="F-box domain"/>
    <property type="match status" value="1"/>
</dbReference>
<dbReference type="Proteomes" id="UP000825935">
    <property type="component" value="Chromosome 25"/>
</dbReference>
<dbReference type="InterPro" id="IPR045283">
    <property type="entry name" value="AT3G44326-like"/>
</dbReference>
<gene>
    <name evidence="1" type="ORF">KP509_25G014200</name>
</gene>